<evidence type="ECO:0000256" key="5">
    <source>
        <dbReference type="ARBA" id="ARBA00023004"/>
    </source>
</evidence>
<dbReference type="Pfam" id="PF00111">
    <property type="entry name" value="Fer2"/>
    <property type="match status" value="1"/>
</dbReference>
<feature type="domain" description="2Fe-2S ferredoxin-type" evidence="6">
    <location>
        <begin position="10"/>
        <end position="85"/>
    </location>
</feature>
<reference evidence="7 8" key="1">
    <citation type="submission" date="2018-08" db="EMBL/GenBank/DDBJ databases">
        <title>Genomic Encyclopedia of Type Strains, Phase IV (KMG-IV): sequencing the most valuable type-strain genomes for metagenomic binning, comparative biology and taxonomic classification.</title>
        <authorList>
            <person name="Goeker M."/>
        </authorList>
    </citation>
    <scope>NUCLEOTIDE SEQUENCE [LARGE SCALE GENOMIC DNA]</scope>
    <source>
        <strain evidence="7 8">DSM 23923</strain>
    </source>
</reference>
<dbReference type="InterPro" id="IPR037165">
    <property type="entry name" value="AldOxase/xan_DH_Mopterin-bd_sf"/>
</dbReference>
<dbReference type="SUPFAM" id="SSF47741">
    <property type="entry name" value="CO dehydrogenase ISP C-domain like"/>
    <property type="match status" value="1"/>
</dbReference>
<dbReference type="InterPro" id="IPR016208">
    <property type="entry name" value="Ald_Oxase/xanthine_DH-like"/>
</dbReference>
<dbReference type="GO" id="GO:0051537">
    <property type="term" value="F:2 iron, 2 sulfur cluster binding"/>
    <property type="evidence" value="ECO:0007669"/>
    <property type="project" value="InterPro"/>
</dbReference>
<dbReference type="SUPFAM" id="SSF56003">
    <property type="entry name" value="Molybdenum cofactor-binding domain"/>
    <property type="match status" value="1"/>
</dbReference>
<evidence type="ECO:0000256" key="2">
    <source>
        <dbReference type="ARBA" id="ARBA00022505"/>
    </source>
</evidence>
<dbReference type="InterPro" id="IPR000674">
    <property type="entry name" value="Ald_Oxase/Xan_DH_a/b"/>
</dbReference>
<evidence type="ECO:0000256" key="3">
    <source>
        <dbReference type="ARBA" id="ARBA00022723"/>
    </source>
</evidence>
<dbReference type="CDD" id="cd00207">
    <property type="entry name" value="fer2"/>
    <property type="match status" value="1"/>
</dbReference>
<dbReference type="SMART" id="SM01008">
    <property type="entry name" value="Ald_Xan_dh_C"/>
    <property type="match status" value="1"/>
</dbReference>
<dbReference type="AlphaFoldDB" id="A0A347ZT25"/>
<comment type="similarity">
    <text evidence="1">Belongs to the xanthine dehydrogenase family.</text>
</comment>
<dbReference type="Gene3D" id="3.10.20.30">
    <property type="match status" value="1"/>
</dbReference>
<keyword evidence="2" id="KW-0500">Molybdenum</keyword>
<protein>
    <submittedName>
        <fullName evidence="7">Putative selenate reductase molybdopterin-binding subunit</fullName>
    </submittedName>
</protein>
<dbReference type="InterPro" id="IPR036856">
    <property type="entry name" value="Ald_Oxase/Xan_DH_a/b_sf"/>
</dbReference>
<evidence type="ECO:0000313" key="8">
    <source>
        <dbReference type="Proteomes" id="UP000256388"/>
    </source>
</evidence>
<gene>
    <name evidence="7" type="ORF">DFR64_0838</name>
</gene>
<dbReference type="PROSITE" id="PS00197">
    <property type="entry name" value="2FE2S_FER_1"/>
    <property type="match status" value="1"/>
</dbReference>
<dbReference type="InterPro" id="IPR046867">
    <property type="entry name" value="AldOxase/xan_DH_MoCoBD2"/>
</dbReference>
<dbReference type="Pfam" id="PF02738">
    <property type="entry name" value="MoCoBD_1"/>
    <property type="match status" value="1"/>
</dbReference>
<dbReference type="SUPFAM" id="SSF54292">
    <property type="entry name" value="2Fe-2S ferredoxin-like"/>
    <property type="match status" value="1"/>
</dbReference>
<dbReference type="InterPro" id="IPR036010">
    <property type="entry name" value="2Fe-2S_ferredoxin-like_sf"/>
</dbReference>
<comment type="caution">
    <text evidence="7">The sequence shown here is derived from an EMBL/GenBank/DDBJ whole genome shotgun (WGS) entry which is preliminary data.</text>
</comment>
<organism evidence="7 8">
    <name type="scientific">Pelolinea submarina</name>
    <dbReference type="NCBI Taxonomy" id="913107"/>
    <lineage>
        <taxon>Bacteria</taxon>
        <taxon>Bacillati</taxon>
        <taxon>Chloroflexota</taxon>
        <taxon>Anaerolineae</taxon>
        <taxon>Anaerolineales</taxon>
        <taxon>Anaerolineaceae</taxon>
        <taxon>Pelolinea</taxon>
    </lineage>
</organism>
<dbReference type="Proteomes" id="UP000256388">
    <property type="component" value="Unassembled WGS sequence"/>
</dbReference>
<keyword evidence="8" id="KW-1185">Reference proteome</keyword>
<dbReference type="Pfam" id="PF01799">
    <property type="entry name" value="Fer2_2"/>
    <property type="match status" value="1"/>
</dbReference>
<dbReference type="RefSeq" id="WP_116224117.1">
    <property type="nucleotide sequence ID" value="NZ_AP018437.1"/>
</dbReference>
<dbReference type="OrthoDB" id="9759099at2"/>
<keyword evidence="5" id="KW-0408">Iron</keyword>
<dbReference type="Gene3D" id="1.10.150.120">
    <property type="entry name" value="[2Fe-2S]-binding domain"/>
    <property type="match status" value="1"/>
</dbReference>
<sequence length="972" mass="106023">MDKIPQSELIQVSLTINGQTQSYSVPPKQNLLDFLRKTGFKSVKNGCREGDCGMCTVLVNGVPAKSCLLFMQSMDGKSVETLESLGNEHNLHPLQKAFLETGAIQCGFCTPAQLLTAKAFLDKNKNPQPADVRKALSGVLCRCTGYVRIVDAVLRAAASMRGESLPPYVPSEYFYSKDISEVKLPAAYYRKDGNKAPLLPLVITPEKMPKLVEVGKPSQKVDGVKLVTGKPAFTDDVQPEGMLFGTLLTSPHAHARIRDIDTSAAKALPGVRAVITYKDIPRIKYATGGQSYPQPLPHDQVSLDNKVRHVGDRVAIVAADTLEIAEKALELIKVDYEVLEPVLDMRAAMEDGAPVIHDESDTEGIFDAKHNIVHHIEAEVGDVDGTFAACDHVFEGEFKTPKQQHGQMEPHVCITYFDEDSRLVVRTSTQVPFHVRRIIAPLIGLPIKDIRVVKPRIGGGFGGKQEVLLEDLCAHLTIATGKPVRMEYTRSQEFTSGRSRHRQIIHYKLGIKDEMLVANELRLIGDTGAYGTHGLTVNMVGGFKGLTLYNAPNSRFICDVVYTTTPPAGAYRGYGAMQEQFAVEALMEEIAEKLNLDVVAFKKKNWLKLGENMHMARKLGEGREGYDQAMATSALDECVKVGLEATDFYKKRELYKNQSGPVKRGIGMAVMIHGSGIAGLDMAAATIKMNDDGSFNLLIGATDLGTGSDTILAQMAAEQLGVPIEDMIVYSSDTDFTPFDKGAYASSTTYISGGAVVKAAKNVRGQILEQAAKMLKWDNPEELTILDRTVIAPDESAVTLQEVGLSSLHNLDQHQIMATESHVSYVSPPPTGAQFSEVKVNTETGEIEVERMLMIVDCGRVINPLTAAGQVEGGLAQALGFTMMEDTYYDEEGHITNDDFASYKMFKSDELPPLDVIFVQTDEPSGPYGAKSIAELSVDGTAPSMVSALHNATGVWYRDLPITPEKFKAGLK</sequence>
<dbReference type="GO" id="GO:0016491">
    <property type="term" value="F:oxidoreductase activity"/>
    <property type="evidence" value="ECO:0007669"/>
    <property type="project" value="UniProtKB-KW"/>
</dbReference>
<dbReference type="Gene3D" id="3.90.1170.50">
    <property type="entry name" value="Aldehyde oxidase/xanthine dehydrogenase, a/b hammerhead"/>
    <property type="match status" value="1"/>
</dbReference>
<dbReference type="InterPro" id="IPR002888">
    <property type="entry name" value="2Fe-2S-bd"/>
</dbReference>
<dbReference type="Gene3D" id="3.30.365.10">
    <property type="entry name" value="Aldehyde oxidase/xanthine dehydrogenase, molybdopterin binding domain"/>
    <property type="match status" value="4"/>
</dbReference>
<accession>A0A347ZT25</accession>
<dbReference type="Pfam" id="PF01315">
    <property type="entry name" value="Ald_Xan_dh_C"/>
    <property type="match status" value="1"/>
</dbReference>
<dbReference type="PANTHER" id="PTHR11908">
    <property type="entry name" value="XANTHINE DEHYDROGENASE"/>
    <property type="match status" value="1"/>
</dbReference>
<dbReference type="SUPFAM" id="SSF54665">
    <property type="entry name" value="CO dehydrogenase molybdoprotein N-domain-like"/>
    <property type="match status" value="1"/>
</dbReference>
<dbReference type="InterPro" id="IPR036884">
    <property type="entry name" value="2Fe-2S-bd_dom_sf"/>
</dbReference>
<dbReference type="PROSITE" id="PS51085">
    <property type="entry name" value="2FE2S_FER_2"/>
    <property type="match status" value="1"/>
</dbReference>
<keyword evidence="4" id="KW-0560">Oxidoreductase</keyword>
<dbReference type="PIRSF" id="PIRSF000127">
    <property type="entry name" value="Xanthine_DH"/>
    <property type="match status" value="1"/>
</dbReference>
<evidence type="ECO:0000256" key="1">
    <source>
        <dbReference type="ARBA" id="ARBA00006849"/>
    </source>
</evidence>
<dbReference type="EMBL" id="QUMS01000001">
    <property type="protein sequence ID" value="REG10968.1"/>
    <property type="molecule type" value="Genomic_DNA"/>
</dbReference>
<evidence type="ECO:0000259" key="6">
    <source>
        <dbReference type="PROSITE" id="PS51085"/>
    </source>
</evidence>
<dbReference type="InterPro" id="IPR001041">
    <property type="entry name" value="2Fe-2S_ferredoxin-type"/>
</dbReference>
<dbReference type="InterPro" id="IPR006058">
    <property type="entry name" value="2Fe2S_fd_BS"/>
</dbReference>
<dbReference type="Pfam" id="PF20256">
    <property type="entry name" value="MoCoBD_2"/>
    <property type="match status" value="1"/>
</dbReference>
<dbReference type="InterPro" id="IPR012675">
    <property type="entry name" value="Beta-grasp_dom_sf"/>
</dbReference>
<evidence type="ECO:0000256" key="4">
    <source>
        <dbReference type="ARBA" id="ARBA00023002"/>
    </source>
</evidence>
<dbReference type="GO" id="GO:0005506">
    <property type="term" value="F:iron ion binding"/>
    <property type="evidence" value="ECO:0007669"/>
    <property type="project" value="InterPro"/>
</dbReference>
<evidence type="ECO:0000313" key="7">
    <source>
        <dbReference type="EMBL" id="REG10968.1"/>
    </source>
</evidence>
<name>A0A347ZT25_9CHLR</name>
<proteinExistence type="inferred from homology"/>
<keyword evidence="3" id="KW-0479">Metal-binding</keyword>
<dbReference type="InterPro" id="IPR008274">
    <property type="entry name" value="AldOxase/xan_DH_MoCoBD1"/>
</dbReference>
<dbReference type="PANTHER" id="PTHR11908:SF132">
    <property type="entry name" value="ALDEHYDE OXIDASE 1-RELATED"/>
    <property type="match status" value="1"/>
</dbReference>